<name>A0A7I8KRR1_SPIIN</name>
<reference evidence="2" key="1">
    <citation type="submission" date="2020-02" db="EMBL/GenBank/DDBJ databases">
        <authorList>
            <person name="Scholz U."/>
            <person name="Mascher M."/>
            <person name="Fiebig A."/>
        </authorList>
    </citation>
    <scope>NUCLEOTIDE SEQUENCE</scope>
</reference>
<feature type="compositionally biased region" description="Acidic residues" evidence="1">
    <location>
        <begin position="163"/>
        <end position="177"/>
    </location>
</feature>
<dbReference type="EMBL" id="LR746271">
    <property type="protein sequence ID" value="CAA7400513.1"/>
    <property type="molecule type" value="Genomic_DNA"/>
</dbReference>
<feature type="region of interest" description="Disordered" evidence="1">
    <location>
        <begin position="1"/>
        <end position="177"/>
    </location>
</feature>
<evidence type="ECO:0000313" key="3">
    <source>
        <dbReference type="Proteomes" id="UP000663760"/>
    </source>
</evidence>
<feature type="compositionally biased region" description="Acidic residues" evidence="1">
    <location>
        <begin position="94"/>
        <end position="118"/>
    </location>
</feature>
<dbReference type="PANTHER" id="PTHR36899:SF3">
    <property type="entry name" value="F13K23.8 PROTEIN"/>
    <property type="match status" value="1"/>
</dbReference>
<dbReference type="AlphaFoldDB" id="A0A7I8KRR1"/>
<feature type="compositionally biased region" description="Acidic residues" evidence="1">
    <location>
        <begin position="126"/>
        <end position="136"/>
    </location>
</feature>
<protein>
    <submittedName>
        <fullName evidence="2">Uncharacterized protein</fullName>
    </submittedName>
</protein>
<proteinExistence type="predicted"/>
<organism evidence="2 3">
    <name type="scientific">Spirodela intermedia</name>
    <name type="common">Intermediate duckweed</name>
    <dbReference type="NCBI Taxonomy" id="51605"/>
    <lineage>
        <taxon>Eukaryota</taxon>
        <taxon>Viridiplantae</taxon>
        <taxon>Streptophyta</taxon>
        <taxon>Embryophyta</taxon>
        <taxon>Tracheophyta</taxon>
        <taxon>Spermatophyta</taxon>
        <taxon>Magnoliopsida</taxon>
        <taxon>Liliopsida</taxon>
        <taxon>Araceae</taxon>
        <taxon>Lemnoideae</taxon>
        <taxon>Spirodela</taxon>
    </lineage>
</organism>
<sequence>MADTKGEEFLDAGQLTKRKPEAEAAADVPAEVEVKKRKPGSSPDRLHEAWGGEENEEDKRSPIESNGKSAAPSVDKGKGVVAAVDKGKGKMVVEEAEEEENGGDNDDSDDDGSDDDSGEVVLGEDYASDFSDDPLAEVDLSNILPSRTRRREPPLPGAYLVNDGDEEEEEDDEDVSD</sequence>
<evidence type="ECO:0000256" key="1">
    <source>
        <dbReference type="SAM" id="MobiDB-lite"/>
    </source>
</evidence>
<accession>A0A7I8KRR1</accession>
<dbReference type="Proteomes" id="UP000663760">
    <property type="component" value="Chromosome 8"/>
</dbReference>
<dbReference type="OrthoDB" id="696786at2759"/>
<evidence type="ECO:0000313" key="2">
    <source>
        <dbReference type="EMBL" id="CAA7400513.1"/>
    </source>
</evidence>
<dbReference type="PANTHER" id="PTHR36899">
    <property type="entry name" value="OS04G0395700 PROTEIN"/>
    <property type="match status" value="1"/>
</dbReference>
<keyword evidence="3" id="KW-1185">Reference proteome</keyword>
<gene>
    <name evidence="2" type="ORF">SI8410_08011191</name>
</gene>